<evidence type="ECO:0000313" key="11">
    <source>
        <dbReference type="Proteomes" id="UP001589775"/>
    </source>
</evidence>
<dbReference type="SMART" id="SM00382">
    <property type="entry name" value="AAA"/>
    <property type="match status" value="2"/>
</dbReference>
<dbReference type="EMBL" id="JBHLWM010000008">
    <property type="protein sequence ID" value="MFC0243280.1"/>
    <property type="molecule type" value="Genomic_DNA"/>
</dbReference>
<evidence type="ECO:0000259" key="9">
    <source>
        <dbReference type="PROSITE" id="PS50893"/>
    </source>
</evidence>
<evidence type="ECO:0000256" key="2">
    <source>
        <dbReference type="ARBA" id="ARBA00005417"/>
    </source>
</evidence>
<dbReference type="PANTHER" id="PTHR43297">
    <property type="entry name" value="OLIGOPEPTIDE TRANSPORT ATP-BINDING PROTEIN APPD"/>
    <property type="match status" value="1"/>
</dbReference>
<dbReference type="Gene3D" id="3.40.50.300">
    <property type="entry name" value="P-loop containing nucleotide triphosphate hydrolases"/>
    <property type="match status" value="2"/>
</dbReference>
<dbReference type="InterPro" id="IPR003593">
    <property type="entry name" value="AAA+_ATPase"/>
</dbReference>
<evidence type="ECO:0000256" key="4">
    <source>
        <dbReference type="ARBA" id="ARBA00022475"/>
    </source>
</evidence>
<evidence type="ECO:0000256" key="1">
    <source>
        <dbReference type="ARBA" id="ARBA00004417"/>
    </source>
</evidence>
<dbReference type="InterPro" id="IPR003439">
    <property type="entry name" value="ABC_transporter-like_ATP-bd"/>
</dbReference>
<sequence>MTEPVLTIQGLVVGRGDDPSAEPIVRGLDLEIGPGEIACIVGESGSGKSVTSFSVMGLLPDALTARAGSIRLLGQELLGADPERLRKLRGSRMAMIFQEPMTALNPVMTIRSQLAEVVEFHGETPMSRGALDALILKTLEDMLVRDPKRVMNAYPHQLSGGQRQRVMIAMALLLSPSLLIADEPTTALDVTTQKQILGLIKSLVERRNIGVLFITHDFGVVADIADQVVVMQRGELVESGPAAKVLQSPEKAYTRLLIDSVPKGKASGETRAEAAAPVLDVRNVEMVYGRRSLFGASTTTHALKGASFTLNQGEILGVVGESGSGKSTLARCVARLATPTAGQILLMGRDISKAGQEELRLQRRYIQVVFQDPYRSLNPRLPVGRSLIEGAVNFGVPAEVAREKVRALLELVGMDTDIFDRLPHEFSGGQRQRICIARALVSEPQILIADESVSALDVTVQAQVLKLFADLRARLGLAMLFITHDLRVAAELCDRIMVMRHGEIVESGPTAGIMQHPQHDYTRALFAAAPGQERFRALATV</sequence>
<comment type="function">
    <text evidence="8">Involved in beta-(1--&gt;2)glucan export. Transmembrane domains (TMD) form a pore in the inner membrane and the ATP-binding domain (NBD) is responsible for energy generation.</text>
</comment>
<dbReference type="CDD" id="cd03257">
    <property type="entry name" value="ABC_NikE_OppD_transporters"/>
    <property type="match status" value="2"/>
</dbReference>
<evidence type="ECO:0000256" key="6">
    <source>
        <dbReference type="ARBA" id="ARBA00022840"/>
    </source>
</evidence>
<dbReference type="InterPro" id="IPR027417">
    <property type="entry name" value="P-loop_NTPase"/>
</dbReference>
<comment type="subcellular location">
    <subcellularLocation>
        <location evidence="1">Cell inner membrane</location>
        <topology evidence="1">Peripheral membrane protein</topology>
    </subcellularLocation>
</comment>
<dbReference type="NCBIfam" id="NF008453">
    <property type="entry name" value="PRK11308.1"/>
    <property type="match status" value="2"/>
</dbReference>
<dbReference type="Pfam" id="PF00005">
    <property type="entry name" value="ABC_tran"/>
    <property type="match status" value="2"/>
</dbReference>
<dbReference type="SUPFAM" id="SSF52540">
    <property type="entry name" value="P-loop containing nucleoside triphosphate hydrolases"/>
    <property type="match status" value="2"/>
</dbReference>
<accession>A0ABV6EYJ5</accession>
<evidence type="ECO:0000256" key="8">
    <source>
        <dbReference type="ARBA" id="ARBA00024722"/>
    </source>
</evidence>
<reference evidence="10 11" key="1">
    <citation type="submission" date="2024-09" db="EMBL/GenBank/DDBJ databases">
        <authorList>
            <person name="Sun Q."/>
            <person name="Mori K."/>
        </authorList>
    </citation>
    <scope>NUCLEOTIDE SEQUENCE [LARGE SCALE GENOMIC DNA]</scope>
    <source>
        <strain evidence="10 11">KCTC 23279</strain>
    </source>
</reference>
<keyword evidence="7" id="KW-0472">Membrane</keyword>
<dbReference type="Proteomes" id="UP001589775">
    <property type="component" value="Unassembled WGS sequence"/>
</dbReference>
<gene>
    <name evidence="10" type="ORF">ACFFJ6_22535</name>
</gene>
<evidence type="ECO:0000256" key="3">
    <source>
        <dbReference type="ARBA" id="ARBA00022448"/>
    </source>
</evidence>
<dbReference type="PROSITE" id="PS00211">
    <property type="entry name" value="ABC_TRANSPORTER_1"/>
    <property type="match status" value="2"/>
</dbReference>
<proteinExistence type="inferred from homology"/>
<dbReference type="RefSeq" id="WP_378392025.1">
    <property type="nucleotide sequence ID" value="NZ_JBHLWM010000008.1"/>
</dbReference>
<comment type="similarity">
    <text evidence="2">Belongs to the ABC transporter superfamily.</text>
</comment>
<evidence type="ECO:0000256" key="7">
    <source>
        <dbReference type="ARBA" id="ARBA00023136"/>
    </source>
</evidence>
<dbReference type="InterPro" id="IPR013563">
    <property type="entry name" value="Oligopep_ABC_C"/>
</dbReference>
<keyword evidence="4" id="KW-1003">Cell membrane</keyword>
<name>A0ABV6EYJ5_9BRAD</name>
<evidence type="ECO:0000256" key="5">
    <source>
        <dbReference type="ARBA" id="ARBA00022741"/>
    </source>
</evidence>
<protein>
    <submittedName>
        <fullName evidence="10">ABC transporter ATP-binding protein</fullName>
    </submittedName>
</protein>
<organism evidence="10 11">
    <name type="scientific">Rhodopseudomonas telluris</name>
    <dbReference type="NCBI Taxonomy" id="644215"/>
    <lineage>
        <taxon>Bacteria</taxon>
        <taxon>Pseudomonadati</taxon>
        <taxon>Pseudomonadota</taxon>
        <taxon>Alphaproteobacteria</taxon>
        <taxon>Hyphomicrobiales</taxon>
        <taxon>Nitrobacteraceae</taxon>
        <taxon>Rhodopseudomonas</taxon>
    </lineage>
</organism>
<evidence type="ECO:0000313" key="10">
    <source>
        <dbReference type="EMBL" id="MFC0243280.1"/>
    </source>
</evidence>
<dbReference type="Pfam" id="PF08352">
    <property type="entry name" value="oligo_HPY"/>
    <property type="match status" value="2"/>
</dbReference>
<dbReference type="PANTHER" id="PTHR43297:SF2">
    <property type="entry name" value="DIPEPTIDE TRANSPORT ATP-BINDING PROTEIN DPPD"/>
    <property type="match status" value="1"/>
</dbReference>
<dbReference type="GO" id="GO:0005524">
    <property type="term" value="F:ATP binding"/>
    <property type="evidence" value="ECO:0007669"/>
    <property type="project" value="UniProtKB-KW"/>
</dbReference>
<dbReference type="InterPro" id="IPR017871">
    <property type="entry name" value="ABC_transporter-like_CS"/>
</dbReference>
<keyword evidence="5" id="KW-0547">Nucleotide-binding</keyword>
<keyword evidence="11" id="KW-1185">Reference proteome</keyword>
<dbReference type="InterPro" id="IPR050388">
    <property type="entry name" value="ABC_Ni/Peptide_Import"/>
</dbReference>
<keyword evidence="3" id="KW-0813">Transport</keyword>
<dbReference type="PROSITE" id="PS50893">
    <property type="entry name" value="ABC_TRANSPORTER_2"/>
    <property type="match status" value="2"/>
</dbReference>
<keyword evidence="6 10" id="KW-0067">ATP-binding</keyword>
<feature type="domain" description="ABC transporter" evidence="9">
    <location>
        <begin position="6"/>
        <end position="258"/>
    </location>
</feature>
<feature type="domain" description="ABC transporter" evidence="9">
    <location>
        <begin position="281"/>
        <end position="526"/>
    </location>
</feature>
<comment type="caution">
    <text evidence="10">The sequence shown here is derived from an EMBL/GenBank/DDBJ whole genome shotgun (WGS) entry which is preliminary data.</text>
</comment>